<feature type="binding site" evidence="7">
    <location>
        <position position="229"/>
    </location>
    <ligand>
        <name>ATP</name>
        <dbReference type="ChEBI" id="CHEBI:30616"/>
    </ligand>
</feature>
<keyword evidence="3 7" id="KW-0547">Nucleotide-binding</keyword>
<evidence type="ECO:0000256" key="5">
    <source>
        <dbReference type="ARBA" id="ARBA00022917"/>
    </source>
</evidence>
<dbReference type="SUPFAM" id="SSF50249">
    <property type="entry name" value="Nucleic acid-binding proteins"/>
    <property type="match status" value="1"/>
</dbReference>
<dbReference type="PROSITE" id="PS50862">
    <property type="entry name" value="AA_TRNA_LIGASE_II"/>
    <property type="match status" value="1"/>
</dbReference>
<accession>A0A7V3YH49</accession>
<protein>
    <recommendedName>
        <fullName evidence="7">Aspartate--tRNA(Asp/Asn) ligase</fullName>
        <ecNumber evidence="7">6.1.1.23</ecNumber>
    </recommendedName>
    <alternativeName>
        <fullName evidence="7">Aspartyl-tRNA synthetase</fullName>
        <shortName evidence="7">AspRS</shortName>
    </alternativeName>
    <alternativeName>
        <fullName evidence="7">Non-discriminating aspartyl-tRNA synthetase</fullName>
        <shortName evidence="7">ND-AspRS</shortName>
    </alternativeName>
</protein>
<name>A0A7V3YH49_9BACT</name>
<dbReference type="GO" id="GO:0004815">
    <property type="term" value="F:aspartate-tRNA ligase activity"/>
    <property type="evidence" value="ECO:0007669"/>
    <property type="project" value="UniProtKB-UniRule"/>
</dbReference>
<feature type="binding site" evidence="7">
    <location>
        <begin position="530"/>
        <end position="533"/>
    </location>
    <ligand>
        <name>ATP</name>
        <dbReference type="ChEBI" id="CHEBI:30616"/>
    </ligand>
</feature>
<dbReference type="AlphaFoldDB" id="A0A7V3YH49"/>
<dbReference type="NCBIfam" id="NF001750">
    <property type="entry name" value="PRK00476.1"/>
    <property type="match status" value="1"/>
</dbReference>
<dbReference type="InterPro" id="IPR004365">
    <property type="entry name" value="NA-bd_OB_tRNA"/>
</dbReference>
<keyword evidence="7" id="KW-0963">Cytoplasm</keyword>
<dbReference type="InterPro" id="IPR002312">
    <property type="entry name" value="Asp/Asn-tRNA-synth_IIb"/>
</dbReference>
<dbReference type="CDD" id="cd00777">
    <property type="entry name" value="AspRS_core"/>
    <property type="match status" value="1"/>
</dbReference>
<keyword evidence="5 7" id="KW-0648">Protein biosynthesis</keyword>
<evidence type="ECO:0000256" key="7">
    <source>
        <dbReference type="HAMAP-Rule" id="MF_00044"/>
    </source>
</evidence>
<feature type="binding site" evidence="7">
    <location>
        <begin position="220"/>
        <end position="222"/>
    </location>
    <ligand>
        <name>ATP</name>
        <dbReference type="ChEBI" id="CHEBI:30616"/>
    </ligand>
</feature>
<dbReference type="GO" id="GO:0006422">
    <property type="term" value="P:aspartyl-tRNA aminoacylation"/>
    <property type="evidence" value="ECO:0007669"/>
    <property type="project" value="UniProtKB-UniRule"/>
</dbReference>
<dbReference type="Gene3D" id="3.30.930.10">
    <property type="entry name" value="Bira Bifunctional Protein, Domain 2"/>
    <property type="match status" value="1"/>
</dbReference>
<dbReference type="GO" id="GO:0003676">
    <property type="term" value="F:nucleic acid binding"/>
    <property type="evidence" value="ECO:0007669"/>
    <property type="project" value="InterPro"/>
</dbReference>
<feature type="binding site" evidence="7">
    <location>
        <position position="444"/>
    </location>
    <ligand>
        <name>L-aspartate</name>
        <dbReference type="ChEBI" id="CHEBI:29991"/>
    </ligand>
</feature>
<dbReference type="InterPro" id="IPR004364">
    <property type="entry name" value="Aa-tRNA-synt_II"/>
</dbReference>
<feature type="site" description="Important for tRNA non-discrimination" evidence="7">
    <location>
        <position position="31"/>
    </location>
</feature>
<proteinExistence type="inferred from homology"/>
<comment type="caution">
    <text evidence="9">The sequence shown here is derived from an EMBL/GenBank/DDBJ whole genome shotgun (WGS) entry which is preliminary data.</text>
</comment>
<dbReference type="PANTHER" id="PTHR22594">
    <property type="entry name" value="ASPARTYL/LYSYL-TRNA SYNTHETASE"/>
    <property type="match status" value="1"/>
</dbReference>
<comment type="subcellular location">
    <subcellularLocation>
        <location evidence="7">Cytoplasm</location>
    </subcellularLocation>
</comment>
<dbReference type="CDD" id="cd04317">
    <property type="entry name" value="EcAspRS_like_N"/>
    <property type="match status" value="1"/>
</dbReference>
<dbReference type="GO" id="GO:0005737">
    <property type="term" value="C:cytoplasm"/>
    <property type="evidence" value="ECO:0007669"/>
    <property type="project" value="UniProtKB-SubCell"/>
</dbReference>
<comment type="catalytic activity">
    <reaction evidence="7">
        <text>tRNA(Asx) + L-aspartate + ATP = L-aspartyl-tRNA(Asx) + AMP + diphosphate</text>
        <dbReference type="Rhea" id="RHEA:18349"/>
        <dbReference type="Rhea" id="RHEA-COMP:9710"/>
        <dbReference type="Rhea" id="RHEA-COMP:9711"/>
        <dbReference type="ChEBI" id="CHEBI:29991"/>
        <dbReference type="ChEBI" id="CHEBI:30616"/>
        <dbReference type="ChEBI" id="CHEBI:33019"/>
        <dbReference type="ChEBI" id="CHEBI:78442"/>
        <dbReference type="ChEBI" id="CHEBI:78516"/>
        <dbReference type="ChEBI" id="CHEBI:456215"/>
        <dbReference type="EC" id="6.1.1.23"/>
    </reaction>
</comment>
<dbReference type="InterPro" id="IPR004115">
    <property type="entry name" value="GAD-like_sf"/>
</dbReference>
<dbReference type="Gene3D" id="3.30.1360.30">
    <property type="entry name" value="GAD-like domain"/>
    <property type="match status" value="1"/>
</dbReference>
<keyword evidence="4 7" id="KW-0067">ATP-binding</keyword>
<dbReference type="NCBIfam" id="TIGR00459">
    <property type="entry name" value="aspS_bact"/>
    <property type="match status" value="1"/>
</dbReference>
<feature type="site" description="Important for tRNA non-discrimination" evidence="7">
    <location>
        <position position="82"/>
    </location>
</feature>
<comment type="similarity">
    <text evidence="1 7">Belongs to the class-II aminoacyl-tRNA synthetase family. Type 1 subfamily.</text>
</comment>
<evidence type="ECO:0000259" key="8">
    <source>
        <dbReference type="PROSITE" id="PS50862"/>
    </source>
</evidence>
<dbReference type="InterPro" id="IPR006195">
    <property type="entry name" value="aa-tRNA-synth_II"/>
</dbReference>
<keyword evidence="2 7" id="KW-0436">Ligase</keyword>
<dbReference type="Pfam" id="PF01336">
    <property type="entry name" value="tRNA_anti-codon"/>
    <property type="match status" value="1"/>
</dbReference>
<evidence type="ECO:0000313" key="9">
    <source>
        <dbReference type="EMBL" id="HGI31013.1"/>
    </source>
</evidence>
<feature type="domain" description="Aminoacyl-transfer RNA synthetases class-II family profile" evidence="8">
    <location>
        <begin position="141"/>
        <end position="551"/>
    </location>
</feature>
<dbReference type="SUPFAM" id="SSF55261">
    <property type="entry name" value="GAD domain-like"/>
    <property type="match status" value="1"/>
</dbReference>
<evidence type="ECO:0000256" key="2">
    <source>
        <dbReference type="ARBA" id="ARBA00022598"/>
    </source>
</evidence>
<dbReference type="InterPro" id="IPR045864">
    <property type="entry name" value="aa-tRNA-synth_II/BPL/LPL"/>
</dbReference>
<feature type="region of interest" description="Aspartate" evidence="7">
    <location>
        <begin position="198"/>
        <end position="201"/>
    </location>
</feature>
<dbReference type="EC" id="6.1.1.23" evidence="7"/>
<dbReference type="GO" id="GO:0050560">
    <property type="term" value="F:aspartate-tRNA(Asn) ligase activity"/>
    <property type="evidence" value="ECO:0007669"/>
    <property type="project" value="UniProtKB-EC"/>
</dbReference>
<sequence>MLRTHTCGELRKTDVGKEVALAGWVHRIRDHGGIIFLDLRDRFGITQVVVSSENTKAYEVAVSVRPEYVVQVRGVVRERPEGLTNPRLATGDIEVHALTFAVLSPSELPPFEIEGRKEVDESLRLRYRYLDLRRSKMQENLMLRHKVAQSIRRFLTERGFVEIETPFLTKSTPEGARDFLVPSRLNPGSFYALPQSPQLFKQLLMVAGFDRYFQIVRCFRDEDLRADRQPEFTQVDIEMSFVDREDVLRLVEELMQHVFAEVLEVTLEIPFPRLTYEEALRKYGTDKPDLRFSLTIDDLTPLFLEEGEGVLSPGEKGRIVFRGLFVPQDHSLSRKKLDLFAAEARERHLALSWVRRAQEDFSSPLKGKVPETLFQRLVARYPFGEGSVLLVSWGEEEALQEFLGNLRVQLGKEMPEKERFAFVWVVDFPLLEWSEEEKRWVSVHHPFTAPFDEDIPLLDEHPDRVRAKAYDLVLNGYEIGGGSIRIHRRDLQEKIFSRLSLTEREIQEKFGFFVEALQFGCPPHGGIALGFDRLVMLLCGEGSIREVIAFPKTQKGVCLLTGAPSPVEKEQLDILGIALKEEKR</sequence>
<reference evidence="9" key="1">
    <citation type="journal article" date="2020" name="mSystems">
        <title>Genome- and Community-Level Interaction Insights into Carbon Utilization and Element Cycling Functions of Hydrothermarchaeota in Hydrothermal Sediment.</title>
        <authorList>
            <person name="Zhou Z."/>
            <person name="Liu Y."/>
            <person name="Xu W."/>
            <person name="Pan J."/>
            <person name="Luo Z.H."/>
            <person name="Li M."/>
        </authorList>
    </citation>
    <scope>NUCLEOTIDE SEQUENCE [LARGE SCALE GENOMIC DNA]</scope>
    <source>
        <strain evidence="9">SpSt-747</strain>
    </source>
</reference>
<dbReference type="InterPro" id="IPR047090">
    <property type="entry name" value="AspRS_core"/>
</dbReference>
<evidence type="ECO:0000256" key="4">
    <source>
        <dbReference type="ARBA" id="ARBA00022840"/>
    </source>
</evidence>
<dbReference type="HAMAP" id="MF_00044">
    <property type="entry name" value="Asp_tRNA_synth_type1"/>
    <property type="match status" value="1"/>
</dbReference>
<organism evidence="9">
    <name type="scientific">Candidatus Caldatribacterium californiense</name>
    <dbReference type="NCBI Taxonomy" id="1454726"/>
    <lineage>
        <taxon>Bacteria</taxon>
        <taxon>Pseudomonadati</taxon>
        <taxon>Atribacterota</taxon>
        <taxon>Atribacteria</taxon>
        <taxon>Atribacterales</taxon>
        <taxon>Candidatus Caldatribacteriaceae</taxon>
        <taxon>Candidatus Caldatribacterium</taxon>
    </lineage>
</organism>
<comment type="function">
    <text evidence="7">Aspartyl-tRNA synthetase with relaxed tRNA specificity since it is able to aspartylate not only its cognate tRNA(Asp) but also tRNA(Asn). Reaction proceeds in two steps: L-aspartate is first activated by ATP to form Asp-AMP and then transferred to the acceptor end of tRNA(Asp/Asn).</text>
</comment>
<evidence type="ECO:0000256" key="3">
    <source>
        <dbReference type="ARBA" id="ARBA00022741"/>
    </source>
</evidence>
<feature type="binding site" evidence="7">
    <location>
        <position position="485"/>
    </location>
    <ligand>
        <name>L-aspartate</name>
        <dbReference type="ChEBI" id="CHEBI:29991"/>
    </ligand>
</feature>
<keyword evidence="6 7" id="KW-0030">Aminoacyl-tRNA synthetase</keyword>
<dbReference type="SUPFAM" id="SSF55681">
    <property type="entry name" value="Class II aaRS and biotin synthetases"/>
    <property type="match status" value="1"/>
</dbReference>
<feature type="binding site" evidence="7">
    <location>
        <position position="174"/>
    </location>
    <ligand>
        <name>L-aspartate</name>
        <dbReference type="ChEBI" id="CHEBI:29991"/>
    </ligand>
</feature>
<dbReference type="GO" id="GO:0005524">
    <property type="term" value="F:ATP binding"/>
    <property type="evidence" value="ECO:0007669"/>
    <property type="project" value="UniProtKB-UniRule"/>
</dbReference>
<dbReference type="Gene3D" id="2.40.50.140">
    <property type="entry name" value="Nucleic acid-binding proteins"/>
    <property type="match status" value="1"/>
</dbReference>
<dbReference type="InterPro" id="IPR004524">
    <property type="entry name" value="Asp-tRNA-ligase_1"/>
</dbReference>
<comment type="subunit">
    <text evidence="7">Homodimer.</text>
</comment>
<evidence type="ECO:0000256" key="6">
    <source>
        <dbReference type="ARBA" id="ARBA00023146"/>
    </source>
</evidence>
<dbReference type="InterPro" id="IPR047089">
    <property type="entry name" value="Asp-tRNA-ligase_1_N"/>
</dbReference>
<dbReference type="PANTHER" id="PTHR22594:SF5">
    <property type="entry name" value="ASPARTATE--TRNA LIGASE, MITOCHONDRIAL"/>
    <property type="match status" value="1"/>
</dbReference>
<evidence type="ECO:0000256" key="1">
    <source>
        <dbReference type="ARBA" id="ARBA00006303"/>
    </source>
</evidence>
<dbReference type="InterPro" id="IPR012340">
    <property type="entry name" value="NA-bd_OB-fold"/>
</dbReference>
<dbReference type="Pfam" id="PF00152">
    <property type="entry name" value="tRNA-synt_2"/>
    <property type="match status" value="1"/>
</dbReference>
<gene>
    <name evidence="7 9" type="primary">aspS</name>
    <name evidence="9" type="ORF">ENV30_06885</name>
</gene>
<dbReference type="EMBL" id="DTFV01000100">
    <property type="protein sequence ID" value="HGI31013.1"/>
    <property type="molecule type" value="Genomic_DNA"/>
</dbReference>
<dbReference type="PRINTS" id="PR01042">
    <property type="entry name" value="TRNASYNTHASP"/>
</dbReference>
<feature type="binding site" evidence="7">
    <location>
        <position position="220"/>
    </location>
    <ligand>
        <name>L-aspartate</name>
        <dbReference type="ChEBI" id="CHEBI:29991"/>
    </ligand>
</feature>
<feature type="binding site" evidence="7">
    <location>
        <position position="478"/>
    </location>
    <ligand>
        <name>ATP</name>
        <dbReference type="ChEBI" id="CHEBI:30616"/>
    </ligand>
</feature>